<dbReference type="PANTHER" id="PTHR12780">
    <property type="entry name" value="RNA POLYMERASE III DNA DIRECTED , 39KD SUBUNIT-RELATED"/>
    <property type="match status" value="1"/>
</dbReference>
<keyword evidence="5" id="KW-0539">Nucleus</keyword>
<evidence type="ECO:0000256" key="6">
    <source>
        <dbReference type="SAM" id="MobiDB-lite"/>
    </source>
</evidence>
<comment type="similarity">
    <text evidence="2">Belongs to the eukaryotic RPC34/RPC39 RNA polymerase subunit family.</text>
</comment>
<feature type="compositionally biased region" description="Basic residues" evidence="6">
    <location>
        <begin position="270"/>
        <end position="279"/>
    </location>
</feature>
<reference evidence="7 8" key="1">
    <citation type="journal article" date="2021" name="Environ. Microbiol.">
        <title>Gene family expansions and transcriptome signatures uncover fungal adaptations to wood decay.</title>
        <authorList>
            <person name="Hage H."/>
            <person name="Miyauchi S."/>
            <person name="Viragh M."/>
            <person name="Drula E."/>
            <person name="Min B."/>
            <person name="Chaduli D."/>
            <person name="Navarro D."/>
            <person name="Favel A."/>
            <person name="Norest M."/>
            <person name="Lesage-Meessen L."/>
            <person name="Balint B."/>
            <person name="Merenyi Z."/>
            <person name="de Eugenio L."/>
            <person name="Morin E."/>
            <person name="Martinez A.T."/>
            <person name="Baldrian P."/>
            <person name="Stursova M."/>
            <person name="Martinez M.J."/>
            <person name="Novotny C."/>
            <person name="Magnuson J.K."/>
            <person name="Spatafora J.W."/>
            <person name="Maurice S."/>
            <person name="Pangilinan J."/>
            <person name="Andreopoulos W."/>
            <person name="LaButti K."/>
            <person name="Hundley H."/>
            <person name="Na H."/>
            <person name="Kuo A."/>
            <person name="Barry K."/>
            <person name="Lipzen A."/>
            <person name="Henrissat B."/>
            <person name="Riley R."/>
            <person name="Ahrendt S."/>
            <person name="Nagy L.G."/>
            <person name="Grigoriev I.V."/>
            <person name="Martin F."/>
            <person name="Rosso M.N."/>
        </authorList>
    </citation>
    <scope>NUCLEOTIDE SEQUENCE [LARGE SCALE GENOMIC DNA]</scope>
    <source>
        <strain evidence="7 8">CIRM-BRFM 1785</strain>
    </source>
</reference>
<evidence type="ECO:0000313" key="7">
    <source>
        <dbReference type="EMBL" id="KAH9838697.1"/>
    </source>
</evidence>
<dbReference type="RefSeq" id="XP_047780612.1">
    <property type="nucleotide sequence ID" value="XM_047923381.1"/>
</dbReference>
<dbReference type="InterPro" id="IPR016049">
    <property type="entry name" value="RNA_pol_Rpc34-like"/>
</dbReference>
<evidence type="ECO:0000256" key="3">
    <source>
        <dbReference type="ARBA" id="ARBA00022478"/>
    </source>
</evidence>
<evidence type="ECO:0000256" key="4">
    <source>
        <dbReference type="ARBA" id="ARBA00023163"/>
    </source>
</evidence>
<dbReference type="Gene3D" id="1.10.10.10">
    <property type="entry name" value="Winged helix-like DNA-binding domain superfamily/Winged helix DNA-binding domain"/>
    <property type="match status" value="1"/>
</dbReference>
<feature type="compositionally biased region" description="Basic residues" evidence="6">
    <location>
        <begin position="356"/>
        <end position="368"/>
    </location>
</feature>
<evidence type="ECO:0000256" key="1">
    <source>
        <dbReference type="ARBA" id="ARBA00004123"/>
    </source>
</evidence>
<dbReference type="InterPro" id="IPR036388">
    <property type="entry name" value="WH-like_DNA-bd_sf"/>
</dbReference>
<comment type="subcellular location">
    <subcellularLocation>
        <location evidence="1">Nucleus</location>
    </subcellularLocation>
</comment>
<name>A0ABQ8KKM0_9APHY</name>
<protein>
    <submittedName>
        <fullName evidence="7">RNA polymerase Rpc34 subunit-domain-containing protein</fullName>
    </submittedName>
</protein>
<evidence type="ECO:0000256" key="5">
    <source>
        <dbReference type="ARBA" id="ARBA00023242"/>
    </source>
</evidence>
<keyword evidence="3" id="KW-0240">DNA-directed RNA polymerase</keyword>
<proteinExistence type="inferred from homology"/>
<dbReference type="Pfam" id="PF05158">
    <property type="entry name" value="RNA_pol_Rpc34"/>
    <property type="match status" value="1"/>
</dbReference>
<dbReference type="InterPro" id="IPR036390">
    <property type="entry name" value="WH_DNA-bd_sf"/>
</dbReference>
<keyword evidence="4" id="KW-0804">Transcription</keyword>
<evidence type="ECO:0000313" key="8">
    <source>
        <dbReference type="Proteomes" id="UP000814176"/>
    </source>
</evidence>
<dbReference type="SUPFAM" id="SSF46785">
    <property type="entry name" value="Winged helix' DNA-binding domain"/>
    <property type="match status" value="1"/>
</dbReference>
<dbReference type="EMBL" id="JADCUA010000007">
    <property type="protein sequence ID" value="KAH9838697.1"/>
    <property type="molecule type" value="Genomic_DNA"/>
</dbReference>
<organism evidence="7 8">
    <name type="scientific">Rhodofomes roseus</name>
    <dbReference type="NCBI Taxonomy" id="34475"/>
    <lineage>
        <taxon>Eukaryota</taxon>
        <taxon>Fungi</taxon>
        <taxon>Dikarya</taxon>
        <taxon>Basidiomycota</taxon>
        <taxon>Agaricomycotina</taxon>
        <taxon>Agaricomycetes</taxon>
        <taxon>Polyporales</taxon>
        <taxon>Rhodofomes</taxon>
    </lineage>
</organism>
<feature type="compositionally biased region" description="Acidic residues" evidence="6">
    <location>
        <begin position="334"/>
        <end position="343"/>
    </location>
</feature>
<feature type="region of interest" description="Disordered" evidence="6">
    <location>
        <begin position="258"/>
        <end position="403"/>
    </location>
</feature>
<gene>
    <name evidence="7" type="ORF">C8Q71DRAFT_752510</name>
</gene>
<evidence type="ECO:0000256" key="2">
    <source>
        <dbReference type="ARBA" id="ARBA00011038"/>
    </source>
</evidence>
<dbReference type="GeneID" id="72004113"/>
<accession>A0ABQ8KKM0</accession>
<sequence>MSGRKINALERKLHQAALARPNKVISQKDLDSLVSDTKARVSAVNFLLSTGLFVLLVGDKDTLSYRAVSQDEIELKKGLSQEETMVLDRIRAAATEGIWTKYIKVKTQLHQTIVDKCLRSLTQKRLIKTVNDVRYATRKIYMSAELEPSPEMTGGPWFTDRELDTEFIKLLSDVCLKIIRDKSLPKPARDRAEQVRLLYPPSYSSYPNAEQILALLKRSRVTETELTVQQIEMLLNVLILDGKVAKIPAFVLFDQGDAFENSDSDTGKHSTGKRRRKARARDTDESTSTDSEDSQPRKKRRRRRDAALATSDEDVPNANDRNRQQRKKRRRDETDSDACDTADSDASLSGDDEIRRKRRRRDPKRVGRSKQDGRSKGKRKGRAYSASSDADDFPGSARALADSGVPDTRVDVGYSSGFVYQAIHEERIRVVSGLGQAPCVGCPTADFCTVGGPVNPQECVYYETWLDGDVVP</sequence>
<keyword evidence="8" id="KW-1185">Reference proteome</keyword>
<dbReference type="Proteomes" id="UP000814176">
    <property type="component" value="Unassembled WGS sequence"/>
</dbReference>
<comment type="caution">
    <text evidence="7">The sequence shown here is derived from an EMBL/GenBank/DDBJ whole genome shotgun (WGS) entry which is preliminary data.</text>
</comment>
<dbReference type="InterPro" id="IPR007832">
    <property type="entry name" value="RNA_pol_Rpc34"/>
</dbReference>